<dbReference type="EMBL" id="GEHC01000311">
    <property type="protein sequence ID" value="JAV47334.1"/>
    <property type="molecule type" value="Transcribed_RNA"/>
</dbReference>
<organism evidence="2">
    <name type="scientific">Aedes albopictus</name>
    <name type="common">Asian tiger mosquito</name>
    <name type="synonym">Stegomyia albopicta</name>
    <dbReference type="NCBI Taxonomy" id="7160"/>
    <lineage>
        <taxon>Eukaryota</taxon>
        <taxon>Metazoa</taxon>
        <taxon>Ecdysozoa</taxon>
        <taxon>Arthropoda</taxon>
        <taxon>Hexapoda</taxon>
        <taxon>Insecta</taxon>
        <taxon>Pterygota</taxon>
        <taxon>Neoptera</taxon>
        <taxon>Endopterygota</taxon>
        <taxon>Diptera</taxon>
        <taxon>Nematocera</taxon>
        <taxon>Culicoidea</taxon>
        <taxon>Culicidae</taxon>
        <taxon>Culicinae</taxon>
        <taxon>Aedini</taxon>
        <taxon>Aedes</taxon>
        <taxon>Stegomyia</taxon>
    </lineage>
</organism>
<reference evidence="2" key="1">
    <citation type="submission" date="2016-03" db="EMBL/GenBank/DDBJ databases">
        <title>RNAseq analyses of the sensorial organs of adult female Aedes albopictus.</title>
        <authorList>
            <person name="Fabrizio L."/>
            <person name="Ribeiro J.M."/>
            <person name="Arca B."/>
        </authorList>
    </citation>
    <scope>NUCLEOTIDE SEQUENCE</scope>
</reference>
<keyword evidence="1" id="KW-0732">Signal</keyword>
<proteinExistence type="predicted"/>
<name>A0A1W7R850_AEDAL</name>
<sequence>MLWKILLLLIAHVLTLEAVFAQDTFIAPTQQNPASLPESLKVPTSTGKSNDLAGKSVVVNWKLTCQHLCGGGYGGPTCGFLCLHQQNATDESSRIKLSSKEHTAICPTLCNNGLGATKCHCNPMASLDIVHDRNSVCSVFCTEANIQLKGCSSCNGETFSDASWASDVQTTTPNWDDLCTLWCRMGEGGTLCNCDLPPFV</sequence>
<protein>
    <submittedName>
        <fullName evidence="2">Protein with signal anchor</fullName>
    </submittedName>
</protein>
<feature type="chain" id="PRO_5012077355" evidence="1">
    <location>
        <begin position="22"/>
        <end position="200"/>
    </location>
</feature>
<evidence type="ECO:0000313" key="2">
    <source>
        <dbReference type="EMBL" id="JAV47334.1"/>
    </source>
</evidence>
<evidence type="ECO:0000256" key="1">
    <source>
        <dbReference type="SAM" id="SignalP"/>
    </source>
</evidence>
<accession>A0A1W7R850</accession>
<dbReference type="AlphaFoldDB" id="A0A1W7R850"/>
<dbReference type="VEuPathDB" id="VectorBase:AALC636_009477"/>
<feature type="signal peptide" evidence="1">
    <location>
        <begin position="1"/>
        <end position="21"/>
    </location>
</feature>
<dbReference type="VEuPathDB" id="VectorBase:AALFPA_054678"/>
<dbReference type="VEuPathDB" id="VectorBase:AALF006897"/>